<feature type="transmembrane region" description="Helical" evidence="2">
    <location>
        <begin position="141"/>
        <end position="159"/>
    </location>
</feature>
<keyword evidence="2" id="KW-0472">Membrane</keyword>
<dbReference type="EnsemblMetazoa" id="AALB002082-RA">
    <property type="protein sequence ID" value="AALB002082-PA"/>
    <property type="gene ID" value="AALB002082"/>
</dbReference>
<name>A0A182F6H9_ANOAL</name>
<sequence>MATMADLQSAKRRMSHGGGDSAGTGTGTGVAAGGSSVAFAGRSVRPTDNGCGRNAESAAASGAGCQTTGSTPIATGTVVAGKAAKFNAKAAPTAMVGASGVLAGDGRRKGSGSGLEVGGPTKPGSCSLFSSSASAHSLINYLFYLMCIAALGASVYTGVRQSYVEHRLSSLVSVEERLSLLEAQMSDVYRRITLRKDPHPSAMDDGDGDGDDGSSLEDEGDQSVSDLVRKISHQIAELPRMRRDLSALKVSRKDRQTSVQQLGNECMCPPGTY</sequence>
<evidence type="ECO:0000313" key="3">
    <source>
        <dbReference type="EnsemblMetazoa" id="AALB002082-PA"/>
    </source>
</evidence>
<reference evidence="3" key="2">
    <citation type="submission" date="2022-08" db="UniProtKB">
        <authorList>
            <consortium name="EnsemblMetazoa"/>
        </authorList>
    </citation>
    <scope>IDENTIFICATION</scope>
    <source>
        <strain evidence="3">STECLA/ALBI9_A</strain>
    </source>
</reference>
<proteinExistence type="predicted"/>
<dbReference type="AlphaFoldDB" id="A0A182F6H9"/>
<keyword evidence="2" id="KW-1133">Transmembrane helix</keyword>
<feature type="compositionally biased region" description="Acidic residues" evidence="1">
    <location>
        <begin position="204"/>
        <end position="221"/>
    </location>
</feature>
<dbReference type="VEuPathDB" id="VectorBase:AALB20_028307"/>
<dbReference type="Proteomes" id="UP000069272">
    <property type="component" value="Chromosome 2R"/>
</dbReference>
<evidence type="ECO:0000256" key="2">
    <source>
        <dbReference type="SAM" id="Phobius"/>
    </source>
</evidence>
<feature type="region of interest" description="Disordered" evidence="1">
    <location>
        <begin position="1"/>
        <end position="29"/>
    </location>
</feature>
<dbReference type="STRING" id="7167.A0A182F6H9"/>
<evidence type="ECO:0000313" key="4">
    <source>
        <dbReference type="Proteomes" id="UP000069272"/>
    </source>
</evidence>
<evidence type="ECO:0000256" key="1">
    <source>
        <dbReference type="SAM" id="MobiDB-lite"/>
    </source>
</evidence>
<feature type="region of interest" description="Disordered" evidence="1">
    <location>
        <begin position="250"/>
        <end position="273"/>
    </location>
</feature>
<feature type="compositionally biased region" description="Gly residues" evidence="1">
    <location>
        <begin position="16"/>
        <end position="29"/>
    </location>
</feature>
<feature type="region of interest" description="Disordered" evidence="1">
    <location>
        <begin position="194"/>
        <end position="223"/>
    </location>
</feature>
<protein>
    <submittedName>
        <fullName evidence="3">Uncharacterized protein</fullName>
    </submittedName>
</protein>
<keyword evidence="2" id="KW-0812">Transmembrane</keyword>
<accession>A0A182F6H9</accession>
<reference evidence="3 4" key="1">
    <citation type="journal article" date="2017" name="G3 (Bethesda)">
        <title>The Physical Genome Mapping of Anopheles albimanus Corrected Scaffold Misassemblies and Identified Interarm Rearrangements in Genus Anopheles.</title>
        <authorList>
            <person name="Artemov G.N."/>
            <person name="Peery A.N."/>
            <person name="Jiang X."/>
            <person name="Tu Z."/>
            <person name="Stegniy V.N."/>
            <person name="Sharakhova M.V."/>
            <person name="Sharakhov I.V."/>
        </authorList>
    </citation>
    <scope>NUCLEOTIDE SEQUENCE [LARGE SCALE GENOMIC DNA]</scope>
    <source>
        <strain evidence="3 4">ALBI9_A</strain>
    </source>
</reference>
<organism evidence="3 4">
    <name type="scientific">Anopheles albimanus</name>
    <name type="common">New world malaria mosquito</name>
    <dbReference type="NCBI Taxonomy" id="7167"/>
    <lineage>
        <taxon>Eukaryota</taxon>
        <taxon>Metazoa</taxon>
        <taxon>Ecdysozoa</taxon>
        <taxon>Arthropoda</taxon>
        <taxon>Hexapoda</taxon>
        <taxon>Insecta</taxon>
        <taxon>Pterygota</taxon>
        <taxon>Neoptera</taxon>
        <taxon>Endopterygota</taxon>
        <taxon>Diptera</taxon>
        <taxon>Nematocera</taxon>
        <taxon>Culicoidea</taxon>
        <taxon>Culicidae</taxon>
        <taxon>Anophelinae</taxon>
        <taxon>Anopheles</taxon>
    </lineage>
</organism>
<keyword evidence="4" id="KW-1185">Reference proteome</keyword>
<dbReference type="VEuPathDB" id="VectorBase:AALB002082"/>